<evidence type="ECO:0000256" key="1">
    <source>
        <dbReference type="SAM" id="Phobius"/>
    </source>
</evidence>
<evidence type="ECO:0008006" key="4">
    <source>
        <dbReference type="Google" id="ProtNLM"/>
    </source>
</evidence>
<feature type="transmembrane region" description="Helical" evidence="1">
    <location>
        <begin position="61"/>
        <end position="79"/>
    </location>
</feature>
<dbReference type="OrthoDB" id="8778085at2"/>
<keyword evidence="3" id="KW-1185">Reference proteome</keyword>
<protein>
    <recommendedName>
        <fullName evidence="4">DUF4870 domain-containing protein</fullName>
    </recommendedName>
</protein>
<reference evidence="2 3" key="1">
    <citation type="submission" date="2018-11" db="EMBL/GenBank/DDBJ databases">
        <title>The draft genome sequence of Amphritea balenae JAMM 1525T.</title>
        <authorList>
            <person name="Fang Z."/>
            <person name="Zhang Y."/>
            <person name="Han X."/>
        </authorList>
    </citation>
    <scope>NUCLEOTIDE SEQUENCE [LARGE SCALE GENOMIC DNA]</scope>
    <source>
        <strain evidence="2 3">JAMM 1525</strain>
    </source>
</reference>
<keyword evidence="1" id="KW-0472">Membrane</keyword>
<dbReference type="Proteomes" id="UP000267535">
    <property type="component" value="Unassembled WGS sequence"/>
</dbReference>
<feature type="transmembrane region" description="Helical" evidence="1">
    <location>
        <begin position="21"/>
        <end position="41"/>
    </location>
</feature>
<evidence type="ECO:0000313" key="3">
    <source>
        <dbReference type="Proteomes" id="UP000267535"/>
    </source>
</evidence>
<comment type="caution">
    <text evidence="2">The sequence shown here is derived from an EMBL/GenBank/DDBJ whole genome shotgun (WGS) entry which is preliminary data.</text>
</comment>
<organism evidence="2 3">
    <name type="scientific">Amphritea balenae</name>
    <dbReference type="NCBI Taxonomy" id="452629"/>
    <lineage>
        <taxon>Bacteria</taxon>
        <taxon>Pseudomonadati</taxon>
        <taxon>Pseudomonadota</taxon>
        <taxon>Gammaproteobacteria</taxon>
        <taxon>Oceanospirillales</taxon>
        <taxon>Oceanospirillaceae</taxon>
        <taxon>Amphritea</taxon>
    </lineage>
</organism>
<keyword evidence="1" id="KW-0812">Transmembrane</keyword>
<proteinExistence type="predicted"/>
<accession>A0A3P1SJ11</accession>
<dbReference type="EMBL" id="RQXV01000015">
    <property type="protein sequence ID" value="RRC96960.1"/>
    <property type="molecule type" value="Genomic_DNA"/>
</dbReference>
<name>A0A3P1SJ11_9GAMM</name>
<evidence type="ECO:0000313" key="2">
    <source>
        <dbReference type="EMBL" id="RRC96960.1"/>
    </source>
</evidence>
<feature type="transmembrane region" description="Helical" evidence="1">
    <location>
        <begin position="91"/>
        <end position="113"/>
    </location>
</feature>
<sequence>MRMNNLDRKQSNLALIAQALYLINLLLLPGIALIALLMIYIKNRHSDDTLGRCHLYQSLVLSGWLLVLVVGGGVGLWLLVADDAAGISMTLLYLIVMHTSFVMLGILGLAKAISGQHFHPGSKGCPSNK</sequence>
<keyword evidence="1" id="KW-1133">Transmembrane helix</keyword>
<gene>
    <name evidence="2" type="ORF">EHS89_19680</name>
</gene>
<dbReference type="AlphaFoldDB" id="A0A3P1SJ11"/>